<name>A0ACC0Y8B0_9ROSI</name>
<gene>
    <name evidence="1" type="ORF">Pint_14568</name>
</gene>
<organism evidence="1 2">
    <name type="scientific">Pistacia integerrima</name>
    <dbReference type="NCBI Taxonomy" id="434235"/>
    <lineage>
        <taxon>Eukaryota</taxon>
        <taxon>Viridiplantae</taxon>
        <taxon>Streptophyta</taxon>
        <taxon>Embryophyta</taxon>
        <taxon>Tracheophyta</taxon>
        <taxon>Spermatophyta</taxon>
        <taxon>Magnoliopsida</taxon>
        <taxon>eudicotyledons</taxon>
        <taxon>Gunneridae</taxon>
        <taxon>Pentapetalae</taxon>
        <taxon>rosids</taxon>
        <taxon>malvids</taxon>
        <taxon>Sapindales</taxon>
        <taxon>Anacardiaceae</taxon>
        <taxon>Pistacia</taxon>
    </lineage>
</organism>
<evidence type="ECO:0000313" key="1">
    <source>
        <dbReference type="EMBL" id="KAJ0030283.1"/>
    </source>
</evidence>
<keyword evidence="2" id="KW-1185">Reference proteome</keyword>
<evidence type="ECO:0000313" key="2">
    <source>
        <dbReference type="Proteomes" id="UP001163603"/>
    </source>
</evidence>
<proteinExistence type="predicted"/>
<dbReference type="EMBL" id="CM047743">
    <property type="protein sequence ID" value="KAJ0030283.1"/>
    <property type="molecule type" value="Genomic_DNA"/>
</dbReference>
<accession>A0ACC0Y8B0</accession>
<comment type="caution">
    <text evidence="1">The sequence shown here is derived from an EMBL/GenBank/DDBJ whole genome shotgun (WGS) entry which is preliminary data.</text>
</comment>
<sequence length="818" mass="92958">MAKENVTLMCYWNGKITNGAQGITYEGAVPKPTKVSYETTHNQLLEKMYEITGFDQQQNKMKIICRYPACREFIPVPITDDESLDIVFDVARKPGTNCLELYLEREPTSIDSQVNITTQIHVDNQVTKSVCYDNQIVVDGDKCNANPDTFLDPGPSDKSVLVLQDQHRSEAIWAGEDPGVLTCRQRLGTMMREWQLDHRIRHFVVEAGFYGVYKIGFIQLDWPLVTALVERWRQETHTFHFNVGESTVTLQDVAVLLGLRINGYPVTGSADLQWDDLCEELLGVRPDPSVLHGSTLKLRWLRGHFQHLPLDADAVTMRCYARAYILGLLGSLFADKSGSDVQLIFLPLLRDFKYAGKFSWGSAVLAYLYRELCRASKKGASEISGPLMLLQLWAWERLHIGRPERFLAQEQDPVIPDGEVVKNKVKVSGVEMVNQETLAADPLGCRWRSPVIRRDNPQRALIFYRDQLDQQTYDQMIWQPYMSELLVSPADVCVRDQHVWRTIAPLICFDIVEWHRPDRVLRQFGLKQGIPMQCDTEVKIHAIDRRGRHHYNWKAYHQQYIKLWASQEKSIVTAEPEESTMHYHDPYMKWYRSITRRLITPLTQRPHKRIQPASGMSHLLVHSLTNIHNQCTATLGTFTSESGMQSLTNIQIMCTRVLQTIGEIRHLKTIQAPTTTMAPPSPSQANDMEGLPLLIAQMPAKTKSLSMRGRGRAKGRGRGLATQQKAMEPVITSQHLSPQVVVASYTTLSQSNDIHIEEPSTPNLEGPTAPAESVHPLEGETTTEKVLLYPHTDSEESPCLTQVESSDVTRHKKKPKLL</sequence>
<protein>
    <submittedName>
        <fullName evidence="1">Uncharacterized protein</fullName>
    </submittedName>
</protein>
<dbReference type="Proteomes" id="UP001163603">
    <property type="component" value="Chromosome 8"/>
</dbReference>
<reference evidence="2" key="1">
    <citation type="journal article" date="2023" name="G3 (Bethesda)">
        <title>Genome assembly and association tests identify interacting loci associated with vigor, precocity, and sex in interspecific pistachio rootstocks.</title>
        <authorList>
            <person name="Palmer W."/>
            <person name="Jacygrad E."/>
            <person name="Sagayaradj S."/>
            <person name="Cavanaugh K."/>
            <person name="Han R."/>
            <person name="Bertier L."/>
            <person name="Beede B."/>
            <person name="Kafkas S."/>
            <person name="Golino D."/>
            <person name="Preece J."/>
            <person name="Michelmore R."/>
        </authorList>
    </citation>
    <scope>NUCLEOTIDE SEQUENCE [LARGE SCALE GENOMIC DNA]</scope>
</reference>